<evidence type="ECO:0000256" key="1">
    <source>
        <dbReference type="SAM" id="MobiDB-lite"/>
    </source>
</evidence>
<dbReference type="Proteomes" id="UP001152799">
    <property type="component" value="Chromosome 6"/>
</dbReference>
<protein>
    <submittedName>
        <fullName evidence="2">Uncharacterized protein</fullName>
    </submittedName>
</protein>
<feature type="compositionally biased region" description="Low complexity" evidence="1">
    <location>
        <begin position="55"/>
        <end position="67"/>
    </location>
</feature>
<gene>
    <name evidence="2" type="ORF">CEUTPL_LOCUS11021</name>
</gene>
<dbReference type="AlphaFoldDB" id="A0A9P0GQ80"/>
<reference evidence="2" key="1">
    <citation type="submission" date="2022-01" db="EMBL/GenBank/DDBJ databases">
        <authorList>
            <person name="King R."/>
        </authorList>
    </citation>
    <scope>NUCLEOTIDE SEQUENCE</scope>
</reference>
<sequence length="286" mass="31666">MKLCFFEVIAGDGGSTMGTLLKGTGKKQPLDAAEPEPIPNTSKVNEESIDSVIDSSTTGSEGSTSSKGQEKAIQNIQPTRVFDPMISNTDKNQLIYSRLQSAGNSSVEAVSETDDFSRWVDGCIGKIDINMDNLSLAQFEMPQTSNATIYTHDDSDETEIPSTSQEIINTPSTSKMLVSKEESSSKAKSPPTDESALLCEQNRSGTKITILRKTKIRTERVNLFKMEDAEKEHIKAIRRKRLEELVQKKKGNKKSIPLQNSFEVYVRAELDDELFNKSDKDDNGDE</sequence>
<evidence type="ECO:0000313" key="3">
    <source>
        <dbReference type="Proteomes" id="UP001152799"/>
    </source>
</evidence>
<feature type="region of interest" description="Disordered" evidence="1">
    <location>
        <begin position="152"/>
        <end position="196"/>
    </location>
</feature>
<feature type="region of interest" description="Disordered" evidence="1">
    <location>
        <begin position="17"/>
        <end position="76"/>
    </location>
</feature>
<proteinExistence type="predicted"/>
<evidence type="ECO:0000313" key="2">
    <source>
        <dbReference type="EMBL" id="CAH1132513.1"/>
    </source>
</evidence>
<name>A0A9P0GQ80_9CUCU</name>
<keyword evidence="3" id="KW-1185">Reference proteome</keyword>
<organism evidence="2 3">
    <name type="scientific">Ceutorhynchus assimilis</name>
    <name type="common">cabbage seed weevil</name>
    <dbReference type="NCBI Taxonomy" id="467358"/>
    <lineage>
        <taxon>Eukaryota</taxon>
        <taxon>Metazoa</taxon>
        <taxon>Ecdysozoa</taxon>
        <taxon>Arthropoda</taxon>
        <taxon>Hexapoda</taxon>
        <taxon>Insecta</taxon>
        <taxon>Pterygota</taxon>
        <taxon>Neoptera</taxon>
        <taxon>Endopterygota</taxon>
        <taxon>Coleoptera</taxon>
        <taxon>Polyphaga</taxon>
        <taxon>Cucujiformia</taxon>
        <taxon>Curculionidae</taxon>
        <taxon>Ceutorhynchinae</taxon>
        <taxon>Ceutorhynchus</taxon>
    </lineage>
</organism>
<accession>A0A9P0GQ80</accession>
<feature type="compositionally biased region" description="Polar residues" evidence="1">
    <location>
        <begin position="160"/>
        <end position="176"/>
    </location>
</feature>
<dbReference type="EMBL" id="OU892282">
    <property type="protein sequence ID" value="CAH1132513.1"/>
    <property type="molecule type" value="Genomic_DNA"/>
</dbReference>